<dbReference type="AlphaFoldDB" id="A0A8J2S7X9"/>
<evidence type="ECO:0000313" key="1">
    <source>
        <dbReference type="EMBL" id="CAH0111266.1"/>
    </source>
</evidence>
<dbReference type="Proteomes" id="UP000789390">
    <property type="component" value="Unassembled WGS sequence"/>
</dbReference>
<comment type="caution">
    <text evidence="1">The sequence shown here is derived from an EMBL/GenBank/DDBJ whole genome shotgun (WGS) entry which is preliminary data.</text>
</comment>
<name>A0A8J2S7X9_9CRUS</name>
<accession>A0A8J2S7X9</accession>
<gene>
    <name evidence="1" type="ORF">DGAL_LOCUS14905</name>
</gene>
<sequence length="329" mass="38006">MKTIVMELPGEKASIFLKGNVIARLVDATKCDFTLAGNSLTISGSINQVELAKIKISVIVDDSDPLKPKNESLNQLSNRKLDDQWKQLYSLILKRENMENNNYSPIGVLKDYLELYTGIPYNQKMNGDILKLWLAMDVREQTFWFNVCLQNNKLIREQHGEVDIQIRNLNRKIALNSETMPSLPLGKFLHYQTNSKDMIHIKTKFYCQFGNCKASYTIKHSLRNHQSTCKFKKQIVSQCRHCFITCLTGNGLKRHIERLHPETIEIMPVSLANSCLEKDVAEVAEEPFPLIHEVCINMPNFERAIIAFKCGFWFVDGIRQQVIRIFFYI</sequence>
<organism evidence="1 2">
    <name type="scientific">Daphnia galeata</name>
    <dbReference type="NCBI Taxonomy" id="27404"/>
    <lineage>
        <taxon>Eukaryota</taxon>
        <taxon>Metazoa</taxon>
        <taxon>Ecdysozoa</taxon>
        <taxon>Arthropoda</taxon>
        <taxon>Crustacea</taxon>
        <taxon>Branchiopoda</taxon>
        <taxon>Diplostraca</taxon>
        <taxon>Cladocera</taxon>
        <taxon>Anomopoda</taxon>
        <taxon>Daphniidae</taxon>
        <taxon>Daphnia</taxon>
    </lineage>
</organism>
<dbReference type="EMBL" id="CAKKLH010000312">
    <property type="protein sequence ID" value="CAH0111266.1"/>
    <property type="molecule type" value="Genomic_DNA"/>
</dbReference>
<evidence type="ECO:0000313" key="2">
    <source>
        <dbReference type="Proteomes" id="UP000789390"/>
    </source>
</evidence>
<keyword evidence="2" id="KW-1185">Reference proteome</keyword>
<reference evidence="1" key="1">
    <citation type="submission" date="2021-11" db="EMBL/GenBank/DDBJ databases">
        <authorList>
            <person name="Schell T."/>
        </authorList>
    </citation>
    <scope>NUCLEOTIDE SEQUENCE</scope>
    <source>
        <strain evidence="1">M5</strain>
    </source>
</reference>
<proteinExistence type="predicted"/>
<protein>
    <submittedName>
        <fullName evidence="1">Uncharacterized protein</fullName>
    </submittedName>
</protein>